<dbReference type="OrthoDB" id="290549at2"/>
<protein>
    <submittedName>
        <fullName evidence="2">Uncharacterized protein</fullName>
    </submittedName>
</protein>
<keyword evidence="1" id="KW-0472">Membrane</keyword>
<dbReference type="EMBL" id="PUIA01000016">
    <property type="protein sequence ID" value="PQO39241.1"/>
    <property type="molecule type" value="Genomic_DNA"/>
</dbReference>
<keyword evidence="1" id="KW-0812">Transmembrane</keyword>
<dbReference type="Proteomes" id="UP000240009">
    <property type="component" value="Unassembled WGS sequence"/>
</dbReference>
<comment type="caution">
    <text evidence="2">The sequence shown here is derived from an EMBL/GenBank/DDBJ whole genome shotgun (WGS) entry which is preliminary data.</text>
</comment>
<dbReference type="AlphaFoldDB" id="A0A2S8G4P6"/>
<sequence>MEAHQHAAEAPPQKKSRLRFSLGTMFVGLIVLALVASNLFTSWHLYHAQQTTRVQQMEIAMLRRELRFLDTSDQENVHIIALETHQELTWKWRIFIPQGKTQALKSVVGELPQGDFPETSRLMWLHPGERELTCYVSRSANGEWMQTIRTEVDGMVSDSRSKIPDEQMAWVTQQGATHTSGVLPVTKHQQTISGTDKFGLIWYRRYVGTKPNQRVDTTQPSEGIVFWLEPFEEASPRKAE</sequence>
<feature type="transmembrane region" description="Helical" evidence="1">
    <location>
        <begin position="20"/>
        <end position="46"/>
    </location>
</feature>
<organism evidence="2 3">
    <name type="scientific">Blastopirellula marina</name>
    <dbReference type="NCBI Taxonomy" id="124"/>
    <lineage>
        <taxon>Bacteria</taxon>
        <taxon>Pseudomonadati</taxon>
        <taxon>Planctomycetota</taxon>
        <taxon>Planctomycetia</taxon>
        <taxon>Pirellulales</taxon>
        <taxon>Pirellulaceae</taxon>
        <taxon>Blastopirellula</taxon>
    </lineage>
</organism>
<proteinExistence type="predicted"/>
<evidence type="ECO:0000313" key="3">
    <source>
        <dbReference type="Proteomes" id="UP000240009"/>
    </source>
</evidence>
<gene>
    <name evidence="2" type="ORF">C5Y96_05120</name>
</gene>
<keyword evidence="1" id="KW-1133">Transmembrane helix</keyword>
<evidence type="ECO:0000256" key="1">
    <source>
        <dbReference type="SAM" id="Phobius"/>
    </source>
</evidence>
<reference evidence="2 3" key="1">
    <citation type="submission" date="2018-02" db="EMBL/GenBank/DDBJ databases">
        <title>Comparative genomes isolates from brazilian mangrove.</title>
        <authorList>
            <person name="Araujo J.E."/>
            <person name="Taketani R.G."/>
            <person name="Silva M.C.P."/>
            <person name="Loureco M.V."/>
            <person name="Andreote F.D."/>
        </authorList>
    </citation>
    <scope>NUCLEOTIDE SEQUENCE [LARGE SCALE GENOMIC DNA]</scope>
    <source>
        <strain evidence="2 3">HEX-2 MGV</strain>
    </source>
</reference>
<name>A0A2S8G4P6_9BACT</name>
<dbReference type="RefSeq" id="WP_105350550.1">
    <property type="nucleotide sequence ID" value="NZ_PUIA01000016.1"/>
</dbReference>
<evidence type="ECO:0000313" key="2">
    <source>
        <dbReference type="EMBL" id="PQO39241.1"/>
    </source>
</evidence>
<accession>A0A2S8G4P6</accession>